<name>A0AAJ8K7H3_9TREE</name>
<accession>A0AAJ8K7H3</accession>
<dbReference type="EMBL" id="CP144542">
    <property type="protein sequence ID" value="WVW82431.1"/>
    <property type="molecule type" value="Genomic_DNA"/>
</dbReference>
<dbReference type="Proteomes" id="UP000092730">
    <property type="component" value="Chromosome 2"/>
</dbReference>
<dbReference type="AlphaFoldDB" id="A0AAJ8K7H3"/>
<proteinExistence type="predicted"/>
<evidence type="ECO:0000256" key="1">
    <source>
        <dbReference type="SAM" id="MobiDB-lite"/>
    </source>
</evidence>
<dbReference type="KEGG" id="kbi:30207544"/>
<dbReference type="GO" id="GO:0005740">
    <property type="term" value="C:mitochondrial envelope"/>
    <property type="evidence" value="ECO:0007669"/>
    <property type="project" value="TreeGrafter"/>
</dbReference>
<reference evidence="2" key="2">
    <citation type="submission" date="2024-02" db="EMBL/GenBank/DDBJ databases">
        <title>Comparative genomics of Cryptococcus and Kwoniella reveals pathogenesis evolution and contrasting modes of karyotype evolution via chromosome fusion or intercentromeric recombination.</title>
        <authorList>
            <person name="Coelho M.A."/>
            <person name="David-Palma M."/>
            <person name="Shea T."/>
            <person name="Bowers K."/>
            <person name="McGinley-Smith S."/>
            <person name="Mohammad A.W."/>
            <person name="Gnirke A."/>
            <person name="Yurkov A.M."/>
            <person name="Nowrousian M."/>
            <person name="Sun S."/>
            <person name="Cuomo C.A."/>
            <person name="Heitman J."/>
        </authorList>
    </citation>
    <scope>NUCLEOTIDE SEQUENCE</scope>
    <source>
        <strain evidence="2">CBS 10118</strain>
    </source>
</reference>
<sequence>MARSLDVFNQRHKSGAPTLMISSSTREDLPQLNRSADAITRRRRAHSSESDQKDFIASPWPSDDHNQSTHTDGRSDTLNSTMDERDIEEILDNQKSTNHPSADDTEDHADAGTISARDIEINEVQPLRDMKIATLRRSLGRVLFSPGPLPLRDSRTGVWNFDPSLHDIPQPDKFAFHRCPPYITPSQDRELVDLAEQHRCRFVGSTSTLTKALSQIYFAISGGKGVDLSTLSQDFSSEVSCDKRWDVENVISDFGRILEKMLTCETSDFKRFLLSSPESAVSEDERTEKEAYRYQRTRACLPVRHDRANYQANSVYDIWKDRGYTQSYEREYYDLLRAGMLKFSLQVRIGGMDGIFLAYHNTSRLFGFQYISLSEIDERIFGSTEMAEQAFRLSVSLLEVLLQKAVAEFPDQAINILLKHSPSVHAHSVTAYVEPKHWDGPKGDRPIRAITLTMKNILDDEAMHGPVTFSVDEKVRQSQNWSVHYIVSYNNVDEEGLQKARRGLHRLQQDLLAMNHLTVPAGQTVKSMMQKDNIARRRERKARQDEQQTADVTDESLNNVEHDQPYPKIKWREPGARQIQLREEAQESGQAYERRKKTWKKGRYAWTVHTHSIPSII</sequence>
<reference evidence="2" key="1">
    <citation type="submission" date="2013-07" db="EMBL/GenBank/DDBJ databases">
        <authorList>
            <consortium name="The Broad Institute Genome Sequencing Platform"/>
            <person name="Cuomo C."/>
            <person name="Litvintseva A."/>
            <person name="Chen Y."/>
            <person name="Heitman J."/>
            <person name="Sun S."/>
            <person name="Springer D."/>
            <person name="Dromer F."/>
            <person name="Young S.K."/>
            <person name="Zeng Q."/>
            <person name="Gargeya S."/>
            <person name="Fitzgerald M."/>
            <person name="Abouelleil A."/>
            <person name="Alvarado L."/>
            <person name="Berlin A.M."/>
            <person name="Chapman S.B."/>
            <person name="Dewar J."/>
            <person name="Goldberg J."/>
            <person name="Griggs A."/>
            <person name="Gujja S."/>
            <person name="Hansen M."/>
            <person name="Howarth C."/>
            <person name="Imamovic A."/>
            <person name="Larimer J."/>
            <person name="McCowan C."/>
            <person name="Murphy C."/>
            <person name="Pearson M."/>
            <person name="Priest M."/>
            <person name="Roberts A."/>
            <person name="Saif S."/>
            <person name="Shea T."/>
            <person name="Sykes S."/>
            <person name="Wortman J."/>
            <person name="Nusbaum C."/>
            <person name="Birren B."/>
        </authorList>
    </citation>
    <scope>NUCLEOTIDE SEQUENCE</scope>
    <source>
        <strain evidence="2">CBS 10118</strain>
    </source>
</reference>
<dbReference type="RefSeq" id="XP_065725943.1">
    <property type="nucleotide sequence ID" value="XM_065869871.1"/>
</dbReference>
<dbReference type="GO" id="GO:0000964">
    <property type="term" value="P:mitochondrial RNA 5'-end processing"/>
    <property type="evidence" value="ECO:0007669"/>
    <property type="project" value="TreeGrafter"/>
</dbReference>
<evidence type="ECO:0000313" key="3">
    <source>
        <dbReference type="Proteomes" id="UP000092730"/>
    </source>
</evidence>
<dbReference type="Pfam" id="PF08634">
    <property type="entry name" value="Pet127"/>
    <property type="match status" value="2"/>
</dbReference>
<dbReference type="PANTHER" id="PTHR31014">
    <property type="entry name" value="MITOCHONDRIAL TRANSLATION SYSTEM COMPONENT PET127-RELATED"/>
    <property type="match status" value="1"/>
</dbReference>
<organism evidence="2 3">
    <name type="scientific">Kwoniella bestiolae CBS 10118</name>
    <dbReference type="NCBI Taxonomy" id="1296100"/>
    <lineage>
        <taxon>Eukaryota</taxon>
        <taxon>Fungi</taxon>
        <taxon>Dikarya</taxon>
        <taxon>Basidiomycota</taxon>
        <taxon>Agaricomycotina</taxon>
        <taxon>Tremellomycetes</taxon>
        <taxon>Tremellales</taxon>
        <taxon>Cryptococcaceae</taxon>
        <taxon>Kwoniella</taxon>
    </lineage>
</organism>
<gene>
    <name evidence="2" type="ORF">I302_104441</name>
</gene>
<keyword evidence="3" id="KW-1185">Reference proteome</keyword>
<dbReference type="GeneID" id="30207544"/>
<dbReference type="PANTHER" id="PTHR31014:SF0">
    <property type="entry name" value="MITOCHONDRIAL TRANSLATION SYSTEM COMPONENT PET127-RELATED"/>
    <property type="match status" value="1"/>
</dbReference>
<evidence type="ECO:0000313" key="2">
    <source>
        <dbReference type="EMBL" id="WVW82431.1"/>
    </source>
</evidence>
<dbReference type="InterPro" id="IPR013943">
    <property type="entry name" value="Pet127"/>
</dbReference>
<feature type="compositionally biased region" description="Basic and acidic residues" evidence="1">
    <location>
        <begin position="62"/>
        <end position="75"/>
    </location>
</feature>
<protein>
    <submittedName>
        <fullName evidence="2">Uncharacterized protein</fullName>
    </submittedName>
</protein>
<feature type="region of interest" description="Disordered" evidence="1">
    <location>
        <begin position="16"/>
        <end position="80"/>
    </location>
</feature>